<dbReference type="AlphaFoldDB" id="A0A453ALD9"/>
<evidence type="ECO:0000313" key="3">
    <source>
        <dbReference type="Proteomes" id="UP000015105"/>
    </source>
</evidence>
<name>A0A453ALD9_AEGTS</name>
<proteinExistence type="predicted"/>
<dbReference type="Proteomes" id="UP000015105">
    <property type="component" value="Chromosome 2D"/>
</dbReference>
<reference evidence="3" key="2">
    <citation type="journal article" date="2017" name="Nat. Plants">
        <title>The Aegilops tauschii genome reveals multiple impacts of transposons.</title>
        <authorList>
            <person name="Zhao G."/>
            <person name="Zou C."/>
            <person name="Li K."/>
            <person name="Wang K."/>
            <person name="Li T."/>
            <person name="Gao L."/>
            <person name="Zhang X."/>
            <person name="Wang H."/>
            <person name="Yang Z."/>
            <person name="Liu X."/>
            <person name="Jiang W."/>
            <person name="Mao L."/>
            <person name="Kong X."/>
            <person name="Jiao Y."/>
            <person name="Jia J."/>
        </authorList>
    </citation>
    <scope>NUCLEOTIDE SEQUENCE [LARGE SCALE GENOMIC DNA]</scope>
    <source>
        <strain evidence="3">cv. AL8/78</strain>
    </source>
</reference>
<reference evidence="2" key="5">
    <citation type="journal article" date="2021" name="G3 (Bethesda)">
        <title>Aegilops tauschii genome assembly Aet v5.0 features greater sequence contiguity and improved annotation.</title>
        <authorList>
            <person name="Wang L."/>
            <person name="Zhu T."/>
            <person name="Rodriguez J.C."/>
            <person name="Deal K.R."/>
            <person name="Dubcovsky J."/>
            <person name="McGuire P.E."/>
            <person name="Lux T."/>
            <person name="Spannagl M."/>
            <person name="Mayer K.F.X."/>
            <person name="Baldrich P."/>
            <person name="Meyers B.C."/>
            <person name="Huo N."/>
            <person name="Gu Y.Q."/>
            <person name="Zhou H."/>
            <person name="Devos K.M."/>
            <person name="Bennetzen J.L."/>
            <person name="Unver T."/>
            <person name="Budak H."/>
            <person name="Gulick P.J."/>
            <person name="Galiba G."/>
            <person name="Kalapos B."/>
            <person name="Nelson D.R."/>
            <person name="Li P."/>
            <person name="You F.M."/>
            <person name="Luo M.C."/>
            <person name="Dvorak J."/>
        </authorList>
    </citation>
    <scope>NUCLEOTIDE SEQUENCE [LARGE SCALE GENOMIC DNA]</scope>
    <source>
        <strain evidence="2">cv. AL8/78</strain>
    </source>
</reference>
<dbReference type="EnsemblPlants" id="AET2Gv20185200.7">
    <property type="protein sequence ID" value="AET2Gv20185200.7"/>
    <property type="gene ID" value="AET2Gv20185200"/>
</dbReference>
<accession>A0A453ALD9</accession>
<protein>
    <submittedName>
        <fullName evidence="2">Uncharacterized protein</fullName>
    </submittedName>
</protein>
<reference evidence="3" key="1">
    <citation type="journal article" date="2014" name="Science">
        <title>Ancient hybridizations among the ancestral genomes of bread wheat.</title>
        <authorList>
            <consortium name="International Wheat Genome Sequencing Consortium,"/>
            <person name="Marcussen T."/>
            <person name="Sandve S.R."/>
            <person name="Heier L."/>
            <person name="Spannagl M."/>
            <person name="Pfeifer M."/>
            <person name="Jakobsen K.S."/>
            <person name="Wulff B.B."/>
            <person name="Steuernagel B."/>
            <person name="Mayer K.F."/>
            <person name="Olsen O.A."/>
        </authorList>
    </citation>
    <scope>NUCLEOTIDE SEQUENCE [LARGE SCALE GENOMIC DNA]</scope>
    <source>
        <strain evidence="3">cv. AL8/78</strain>
    </source>
</reference>
<dbReference type="Gramene" id="AET2Gv20185200.7">
    <property type="protein sequence ID" value="AET2Gv20185200.7"/>
    <property type="gene ID" value="AET2Gv20185200"/>
</dbReference>
<sequence>PAWRHLVQLGTARHPTKGEGRKESAQASNRDGAQRSAAGNRHLFLSRIYSAPFPGRSKVTGFLPPSLSPDLHPPYILAPSLSLPPRVASTPVTELRLVDARRLPWRCRPPLRSRRGGGTSVAPRQPKGWCFFLLARLLQCWSGRRIGMGRFGLCGGVKLRALASACCCCPDGAMHAMRHRVSSILH</sequence>
<keyword evidence="3" id="KW-1185">Reference proteome</keyword>
<reference evidence="2" key="4">
    <citation type="submission" date="2019-03" db="UniProtKB">
        <authorList>
            <consortium name="EnsemblPlants"/>
        </authorList>
    </citation>
    <scope>IDENTIFICATION</scope>
</reference>
<reference evidence="2" key="3">
    <citation type="journal article" date="2017" name="Nature">
        <title>Genome sequence of the progenitor of the wheat D genome Aegilops tauschii.</title>
        <authorList>
            <person name="Luo M.C."/>
            <person name="Gu Y.Q."/>
            <person name="Puiu D."/>
            <person name="Wang H."/>
            <person name="Twardziok S.O."/>
            <person name="Deal K.R."/>
            <person name="Huo N."/>
            <person name="Zhu T."/>
            <person name="Wang L."/>
            <person name="Wang Y."/>
            <person name="McGuire P.E."/>
            <person name="Liu S."/>
            <person name="Long H."/>
            <person name="Ramasamy R.K."/>
            <person name="Rodriguez J.C."/>
            <person name="Van S.L."/>
            <person name="Yuan L."/>
            <person name="Wang Z."/>
            <person name="Xia Z."/>
            <person name="Xiao L."/>
            <person name="Anderson O.D."/>
            <person name="Ouyang S."/>
            <person name="Liang Y."/>
            <person name="Zimin A.V."/>
            <person name="Pertea G."/>
            <person name="Qi P."/>
            <person name="Bennetzen J.L."/>
            <person name="Dai X."/>
            <person name="Dawson M.W."/>
            <person name="Muller H.G."/>
            <person name="Kugler K."/>
            <person name="Rivarola-Duarte L."/>
            <person name="Spannagl M."/>
            <person name="Mayer K.F.X."/>
            <person name="Lu F.H."/>
            <person name="Bevan M.W."/>
            <person name="Leroy P."/>
            <person name="Li P."/>
            <person name="You F.M."/>
            <person name="Sun Q."/>
            <person name="Liu Z."/>
            <person name="Lyons E."/>
            <person name="Wicker T."/>
            <person name="Salzberg S.L."/>
            <person name="Devos K.M."/>
            <person name="Dvorak J."/>
        </authorList>
    </citation>
    <scope>NUCLEOTIDE SEQUENCE [LARGE SCALE GENOMIC DNA]</scope>
    <source>
        <strain evidence="2">cv. AL8/78</strain>
    </source>
</reference>
<feature type="region of interest" description="Disordered" evidence="1">
    <location>
        <begin position="1"/>
        <end position="36"/>
    </location>
</feature>
<organism evidence="2 3">
    <name type="scientific">Aegilops tauschii subsp. strangulata</name>
    <name type="common">Goatgrass</name>
    <dbReference type="NCBI Taxonomy" id="200361"/>
    <lineage>
        <taxon>Eukaryota</taxon>
        <taxon>Viridiplantae</taxon>
        <taxon>Streptophyta</taxon>
        <taxon>Embryophyta</taxon>
        <taxon>Tracheophyta</taxon>
        <taxon>Spermatophyta</taxon>
        <taxon>Magnoliopsida</taxon>
        <taxon>Liliopsida</taxon>
        <taxon>Poales</taxon>
        <taxon>Poaceae</taxon>
        <taxon>BOP clade</taxon>
        <taxon>Pooideae</taxon>
        <taxon>Triticodae</taxon>
        <taxon>Triticeae</taxon>
        <taxon>Triticinae</taxon>
        <taxon>Aegilops</taxon>
    </lineage>
</organism>
<evidence type="ECO:0000313" key="2">
    <source>
        <dbReference type="EnsemblPlants" id="AET2Gv20185200.7"/>
    </source>
</evidence>
<evidence type="ECO:0000256" key="1">
    <source>
        <dbReference type="SAM" id="MobiDB-lite"/>
    </source>
</evidence>